<evidence type="ECO:0000313" key="2">
    <source>
        <dbReference type="Proteomes" id="UP000076962"/>
    </source>
</evidence>
<evidence type="ECO:0008006" key="3">
    <source>
        <dbReference type="Google" id="ProtNLM"/>
    </source>
</evidence>
<gene>
    <name evidence="1" type="ORF">THIOM_004899</name>
</gene>
<sequence length="146" mass="16127">MNHLASRALIEGILNVDNSTKAELGQKCARHLGLNPGPLGGDGGIDGEGIYNGKRIYFQSKLLKKDINASFSDCLYGIITRHQSEIVIILAGIGYSDGFKARLQEFPDIKKFKIHLLTLSDYFNETEEFKAAVKDLPPLQDLSFEA</sequence>
<proteinExistence type="predicted"/>
<reference evidence="1 2" key="1">
    <citation type="submission" date="2016-05" db="EMBL/GenBank/DDBJ databases">
        <title>Single-cell genome of chain-forming Candidatus Thiomargarita nelsonii and comparison to other large sulfur-oxidizing bacteria.</title>
        <authorList>
            <person name="Winkel M."/>
            <person name="Salman V."/>
            <person name="Woyke T."/>
            <person name="Schulz-Vogt H."/>
            <person name="Richter M."/>
            <person name="Flood B."/>
            <person name="Bailey J."/>
            <person name="Amann R."/>
            <person name="Mussmann M."/>
        </authorList>
    </citation>
    <scope>NUCLEOTIDE SEQUENCE [LARGE SCALE GENOMIC DNA]</scope>
    <source>
        <strain evidence="1 2">THI036</strain>
    </source>
</reference>
<evidence type="ECO:0000313" key="1">
    <source>
        <dbReference type="EMBL" id="OAD19465.1"/>
    </source>
</evidence>
<dbReference type="AlphaFoldDB" id="A0A176RUR9"/>
<name>A0A176RUR9_9GAMM</name>
<dbReference type="Proteomes" id="UP000076962">
    <property type="component" value="Unassembled WGS sequence"/>
</dbReference>
<organism evidence="1 2">
    <name type="scientific">Candidatus Thiomargarita nelsonii</name>
    <dbReference type="NCBI Taxonomy" id="1003181"/>
    <lineage>
        <taxon>Bacteria</taxon>
        <taxon>Pseudomonadati</taxon>
        <taxon>Pseudomonadota</taxon>
        <taxon>Gammaproteobacteria</taxon>
        <taxon>Thiotrichales</taxon>
        <taxon>Thiotrichaceae</taxon>
        <taxon>Thiomargarita</taxon>
    </lineage>
</organism>
<comment type="caution">
    <text evidence="1">The sequence shown here is derived from an EMBL/GenBank/DDBJ whole genome shotgun (WGS) entry which is preliminary data.</text>
</comment>
<accession>A0A176RUR9</accession>
<keyword evidence="2" id="KW-1185">Reference proteome</keyword>
<protein>
    <recommendedName>
        <fullName evidence="3">Restriction endonuclease type IV Mrr domain-containing protein</fullName>
    </recommendedName>
</protein>
<dbReference type="EMBL" id="LUTY01002792">
    <property type="protein sequence ID" value="OAD19465.1"/>
    <property type="molecule type" value="Genomic_DNA"/>
</dbReference>